<keyword evidence="1" id="KW-0175">Coiled coil</keyword>
<feature type="region of interest" description="Disordered" evidence="2">
    <location>
        <begin position="866"/>
        <end position="902"/>
    </location>
</feature>
<feature type="compositionally biased region" description="Polar residues" evidence="2">
    <location>
        <begin position="503"/>
        <end position="524"/>
    </location>
</feature>
<organism evidence="3 4">
    <name type="scientific">Crepidotus variabilis</name>
    <dbReference type="NCBI Taxonomy" id="179855"/>
    <lineage>
        <taxon>Eukaryota</taxon>
        <taxon>Fungi</taxon>
        <taxon>Dikarya</taxon>
        <taxon>Basidiomycota</taxon>
        <taxon>Agaricomycotina</taxon>
        <taxon>Agaricomycetes</taxon>
        <taxon>Agaricomycetidae</taxon>
        <taxon>Agaricales</taxon>
        <taxon>Agaricineae</taxon>
        <taxon>Crepidotaceae</taxon>
        <taxon>Crepidotus</taxon>
    </lineage>
</organism>
<feature type="region of interest" description="Disordered" evidence="2">
    <location>
        <begin position="443"/>
        <end position="581"/>
    </location>
</feature>
<dbReference type="AlphaFoldDB" id="A0A9P6E7J5"/>
<feature type="region of interest" description="Disordered" evidence="2">
    <location>
        <begin position="611"/>
        <end position="636"/>
    </location>
</feature>
<gene>
    <name evidence="3" type="ORF">CPB83DRAFT_898157</name>
</gene>
<feature type="coiled-coil region" evidence="1">
    <location>
        <begin position="343"/>
        <end position="374"/>
    </location>
</feature>
<protein>
    <submittedName>
        <fullName evidence="3">Uncharacterized protein</fullName>
    </submittedName>
</protein>
<accession>A0A9P6E7J5</accession>
<comment type="caution">
    <text evidence="3">The sequence shown here is derived from an EMBL/GenBank/DDBJ whole genome shotgun (WGS) entry which is preliminary data.</text>
</comment>
<feature type="compositionally biased region" description="Polar residues" evidence="2">
    <location>
        <begin position="198"/>
        <end position="208"/>
    </location>
</feature>
<proteinExistence type="predicted"/>
<keyword evidence="4" id="KW-1185">Reference proteome</keyword>
<dbReference type="Proteomes" id="UP000807306">
    <property type="component" value="Unassembled WGS sequence"/>
</dbReference>
<feature type="compositionally biased region" description="Basic and acidic residues" evidence="2">
    <location>
        <begin position="622"/>
        <end position="636"/>
    </location>
</feature>
<feature type="region of interest" description="Disordered" evidence="2">
    <location>
        <begin position="1"/>
        <end position="67"/>
    </location>
</feature>
<dbReference type="EMBL" id="MU157904">
    <property type="protein sequence ID" value="KAF9524108.1"/>
    <property type="molecule type" value="Genomic_DNA"/>
</dbReference>
<evidence type="ECO:0000313" key="3">
    <source>
        <dbReference type="EMBL" id="KAF9524108.1"/>
    </source>
</evidence>
<feature type="region of interest" description="Disordered" evidence="2">
    <location>
        <begin position="194"/>
        <end position="238"/>
    </location>
</feature>
<feature type="region of interest" description="Disordered" evidence="2">
    <location>
        <begin position="92"/>
        <end position="178"/>
    </location>
</feature>
<feature type="compositionally biased region" description="Low complexity" evidence="2">
    <location>
        <begin position="409"/>
        <end position="426"/>
    </location>
</feature>
<reference evidence="3" key="1">
    <citation type="submission" date="2020-11" db="EMBL/GenBank/DDBJ databases">
        <authorList>
            <consortium name="DOE Joint Genome Institute"/>
            <person name="Ahrendt S."/>
            <person name="Riley R."/>
            <person name="Andreopoulos W."/>
            <person name="Labutti K."/>
            <person name="Pangilinan J."/>
            <person name="Ruiz-Duenas F.J."/>
            <person name="Barrasa J.M."/>
            <person name="Sanchez-Garcia M."/>
            <person name="Camarero S."/>
            <person name="Miyauchi S."/>
            <person name="Serrano A."/>
            <person name="Linde D."/>
            <person name="Babiker R."/>
            <person name="Drula E."/>
            <person name="Ayuso-Fernandez I."/>
            <person name="Pacheco R."/>
            <person name="Padilla G."/>
            <person name="Ferreira P."/>
            <person name="Barriuso J."/>
            <person name="Kellner H."/>
            <person name="Castanera R."/>
            <person name="Alfaro M."/>
            <person name="Ramirez L."/>
            <person name="Pisabarro A.G."/>
            <person name="Kuo A."/>
            <person name="Tritt A."/>
            <person name="Lipzen A."/>
            <person name="He G."/>
            <person name="Yan M."/>
            <person name="Ng V."/>
            <person name="Cullen D."/>
            <person name="Martin F."/>
            <person name="Rosso M.-N."/>
            <person name="Henrissat B."/>
            <person name="Hibbett D."/>
            <person name="Martinez A.T."/>
            <person name="Grigoriev I.V."/>
        </authorList>
    </citation>
    <scope>NUCLEOTIDE SEQUENCE</scope>
    <source>
        <strain evidence="3">CBS 506.95</strain>
    </source>
</reference>
<feature type="coiled-coil region" evidence="1">
    <location>
        <begin position="287"/>
        <end position="314"/>
    </location>
</feature>
<name>A0A9P6E7J5_9AGAR</name>
<feature type="compositionally biased region" description="Polar residues" evidence="2">
    <location>
        <begin position="115"/>
        <end position="150"/>
    </location>
</feature>
<evidence type="ECO:0000313" key="4">
    <source>
        <dbReference type="Proteomes" id="UP000807306"/>
    </source>
</evidence>
<evidence type="ECO:0000256" key="2">
    <source>
        <dbReference type="SAM" id="MobiDB-lite"/>
    </source>
</evidence>
<feature type="region of interest" description="Disordered" evidence="2">
    <location>
        <begin position="406"/>
        <end position="426"/>
    </location>
</feature>
<sequence length="1175" mass="130626">MNFFFGGKSNNRNVEKSPASVPFQFPDVTMSSGDNRDTGSGGNVNPPTKQELYPFGTTLSTMGPPSVPAPVNAGHHSLAPLTSTSSVYMPGGLIGPASQQTGSYYDHSATPGQYPRTQTEPVGHTNQQRSNTPVAAHSNQAVQASRSTLLPGSHSVPPQPNLHKGGPVSKNKQPPSQKQSLALTFMPVESPDTMQLAVPSTSSLARSRSGTRRQRSPSSTPGQKDAPTTKARIVSQQDVQQDEELLKLKENDRRLASEIQLQKEAAKRWNEEAEVRKMVLGEKVKELGDQEKELAEMRALANKREEDFIKLQREREHDAATLKEMKELFLDFKKSTTESLKSRVEAEVNLQKVQEEHVKEKARLAEEVAELHRQVHSNTAAEGSIPNVSRMSVDAEINHVPSMFQKYTPSPSARRNSPSAYSSSSIVPFSSGHTVLQPLASPFKTSSQRSTPGPLFASTHGAFSLRGGAQTPKSPIREDSTTPTRAAYARQPFSEAPMDFTPSPKQNNPLPSHHYNNMAANSSGPRHDSERSSSTPAPIQPKGSPVLGPIPPSRLKAYSKSKQKLPAAPASISRPQAKGPPVIPTVNDFEELQVNDKLNALFAMFQHTGIGMATPPKRRPGPKSDFKDPIRKEPRSEERNLELAYTDEIMNFRNELYDKDSDLHRQMTAYEDTREERYAPKLQPMKINFDNVAGAWNLSLYLKFKAFALSDGYGGGDMTNLEEAEFCRMFYKRIERMKEYVTRHQPRFGETDKVAQERALAREHHTAAIARRNARRNDLYKARTDIIVRNVPPAEMIEREYDMLDDDSLEWLDAHQMHKALGLEGMSSDESEAEDSMRYVKVMDWRSKEVVKRYKKIDPGRVRMTKWGKCLPGTKPQDRKRRNHPLPSTRPAPTGKPINLSKILERPPQWCSRLRSEGDVAGNLSELSLGSSDDATPGVLFAHSEDDIALTEPSVVSAGGTIPVLTESTFSDTLSCVKNDLRALTLRTKSQLESLSKPLKKSDPFPLTSALDEARELQGRTTRVLASGASAFSLKTQLTTDIATLVRQLDTARGSWKRQTERFKEPESLISRYSSDHHFAPILQGAEPLVQIMMFTMISLQVLLHLSRRGCHFLLAMTRFIIQLTLSRHKQELSSHDTQFVSQLPVDPASVTAKFPLDGQETIFAHSLEAQNVGQ</sequence>
<evidence type="ECO:0000256" key="1">
    <source>
        <dbReference type="SAM" id="Coils"/>
    </source>
</evidence>
<dbReference type="OrthoDB" id="3224221at2759"/>